<accession>A0ABQ4S0G3</accession>
<dbReference type="EMBL" id="BPQP01000043">
    <property type="protein sequence ID" value="GJD95672.1"/>
    <property type="molecule type" value="Genomic_DNA"/>
</dbReference>
<dbReference type="RefSeq" id="WP_238244815.1">
    <property type="nucleotide sequence ID" value="NZ_BPQP01000043.1"/>
</dbReference>
<evidence type="ECO:0008006" key="3">
    <source>
        <dbReference type="Google" id="ProtNLM"/>
    </source>
</evidence>
<proteinExistence type="predicted"/>
<protein>
    <recommendedName>
        <fullName evidence="3">RND transporter</fullName>
    </recommendedName>
</protein>
<dbReference type="PANTHER" id="PTHR30469">
    <property type="entry name" value="MULTIDRUG RESISTANCE PROTEIN MDTA"/>
    <property type="match status" value="1"/>
</dbReference>
<evidence type="ECO:0000313" key="1">
    <source>
        <dbReference type="EMBL" id="GJD95672.1"/>
    </source>
</evidence>
<evidence type="ECO:0000313" key="2">
    <source>
        <dbReference type="Proteomes" id="UP001055125"/>
    </source>
</evidence>
<reference evidence="1" key="2">
    <citation type="submission" date="2021-08" db="EMBL/GenBank/DDBJ databases">
        <authorList>
            <person name="Tani A."/>
            <person name="Ola A."/>
            <person name="Ogura Y."/>
            <person name="Katsura K."/>
            <person name="Hayashi T."/>
        </authorList>
    </citation>
    <scope>NUCLEOTIDE SEQUENCE</scope>
    <source>
        <strain evidence="1">DSM 19015</strain>
    </source>
</reference>
<dbReference type="Gene3D" id="2.40.420.20">
    <property type="match status" value="1"/>
</dbReference>
<keyword evidence="2" id="KW-1185">Reference proteome</keyword>
<comment type="caution">
    <text evidence="1">The sequence shown here is derived from an EMBL/GenBank/DDBJ whole genome shotgun (WGS) entry which is preliminary data.</text>
</comment>
<name>A0ABQ4S0G3_9HYPH</name>
<organism evidence="1 2">
    <name type="scientific">Methylobacterium iners</name>
    <dbReference type="NCBI Taxonomy" id="418707"/>
    <lineage>
        <taxon>Bacteria</taxon>
        <taxon>Pseudomonadati</taxon>
        <taxon>Pseudomonadota</taxon>
        <taxon>Alphaproteobacteria</taxon>
        <taxon>Hyphomicrobiales</taxon>
        <taxon>Methylobacteriaceae</taxon>
        <taxon>Methylobacterium</taxon>
    </lineage>
</organism>
<reference evidence="1" key="1">
    <citation type="journal article" date="2021" name="Front. Microbiol.">
        <title>Comprehensive Comparative Genomics and Phenotyping of Methylobacterium Species.</title>
        <authorList>
            <person name="Alessa O."/>
            <person name="Ogura Y."/>
            <person name="Fujitani Y."/>
            <person name="Takami H."/>
            <person name="Hayashi T."/>
            <person name="Sahin N."/>
            <person name="Tani A."/>
        </authorList>
    </citation>
    <scope>NUCLEOTIDE SEQUENCE</scope>
    <source>
        <strain evidence="1">DSM 19015</strain>
    </source>
</reference>
<dbReference type="PANTHER" id="PTHR30469:SF38">
    <property type="entry name" value="HLYD FAMILY SECRETION PROTEIN"/>
    <property type="match status" value="1"/>
</dbReference>
<dbReference type="Gene3D" id="2.40.30.170">
    <property type="match status" value="1"/>
</dbReference>
<sequence>MALLLSGAAAAQTSPGVSVPGVRAGSACLTEQVRITGFATPREEGGASLGLEGYRITEILVAEGDRVTANQDLLRAARLDEAGPPNPAAAAQRPPTLTLRAPIVGRIVRINARVGMLTGPGTPNPATGIPDPQVRIAAETGMDLLVDVPSPYAAKIRLGSAARILRDDGTEVKGTVRVPVSEVDPGTQLGRARIAVEPPSALRAGQFASATIETARDCGLSVPRSAVTYQNGAASVQVFNGSAVETRSVRTGLFDETTIRIREGLAEGEPVVANAGTVFRPGDRVNPVISTRTDGPKDGSR</sequence>
<dbReference type="Gene3D" id="2.40.50.100">
    <property type="match status" value="1"/>
</dbReference>
<dbReference type="Proteomes" id="UP001055125">
    <property type="component" value="Unassembled WGS sequence"/>
</dbReference>
<gene>
    <name evidence="1" type="ORF">OCOJLMKI_2886</name>
</gene>